<evidence type="ECO:0000259" key="1">
    <source>
        <dbReference type="Pfam" id="PF03028"/>
    </source>
</evidence>
<keyword evidence="4" id="KW-1185">Reference proteome</keyword>
<reference evidence="3 4" key="1">
    <citation type="submission" date="2020-02" db="EMBL/GenBank/DDBJ databases">
        <title>Draft genome sequence of Haematococcus lacustris strain NIES-144.</title>
        <authorList>
            <person name="Morimoto D."/>
            <person name="Nakagawa S."/>
            <person name="Yoshida T."/>
            <person name="Sawayama S."/>
        </authorList>
    </citation>
    <scope>NUCLEOTIDE SEQUENCE [LARGE SCALE GENOMIC DNA]</scope>
    <source>
        <strain evidence="3 4">NIES-144</strain>
    </source>
</reference>
<dbReference type="Pfam" id="PF18198">
    <property type="entry name" value="AAA_lid_11"/>
    <property type="match status" value="1"/>
</dbReference>
<dbReference type="FunFam" id="1.10.8.720:FF:000001">
    <property type="entry name" value="dynein heavy chain 7, axonemal"/>
    <property type="match status" value="1"/>
</dbReference>
<evidence type="ECO:0008006" key="5">
    <source>
        <dbReference type="Google" id="ProtNLM"/>
    </source>
</evidence>
<sequence length="276" mass="30659">ESSNVTPLLFVLSTGSDPTAALLTFAQSTGYSSKIVGPRAAALIDSARKAGSWVLLQNCHLAPSWMASLEKICESIKPENTDPDFRLWMTSLPSPAFPVAILQSSIKMSNEPPAGLRANLRRSYALDPISNPEFFESCPKPRAFKALLYGLAFMHAFVQERRKFGPMGWNIPYGFDDGDLRISVRQLHMYLAESPEVPFDALKYSIGECNYGGRVTDDKDRRLLNTILSNIYRPEILTEVPFKLSASGTYVVPLEGDYASYLRAINMLPVFPQPEV</sequence>
<gene>
    <name evidence="3" type="ORF">HaLaN_07509</name>
</gene>
<dbReference type="InterPro" id="IPR027417">
    <property type="entry name" value="P-loop_NTPase"/>
</dbReference>
<dbReference type="InterPro" id="IPR041658">
    <property type="entry name" value="AAA_lid_11"/>
</dbReference>
<protein>
    <recommendedName>
        <fullName evidence="5">Dynein heavy chain</fullName>
    </recommendedName>
</protein>
<proteinExistence type="predicted"/>
<dbReference type="GO" id="GO:0008569">
    <property type="term" value="F:minus-end-directed microtubule motor activity"/>
    <property type="evidence" value="ECO:0007669"/>
    <property type="project" value="InterPro"/>
</dbReference>
<dbReference type="InterPro" id="IPR026983">
    <property type="entry name" value="DHC"/>
</dbReference>
<dbReference type="Gene3D" id="3.40.50.300">
    <property type="entry name" value="P-loop containing nucleotide triphosphate hydrolases"/>
    <property type="match status" value="1"/>
</dbReference>
<evidence type="ECO:0000259" key="2">
    <source>
        <dbReference type="Pfam" id="PF18198"/>
    </source>
</evidence>
<dbReference type="FunFam" id="3.40.50.300:FF:000153">
    <property type="entry name" value="Dynein axonemal heavy chain 1"/>
    <property type="match status" value="1"/>
</dbReference>
<dbReference type="GO" id="GO:0051959">
    <property type="term" value="F:dynein light intermediate chain binding"/>
    <property type="evidence" value="ECO:0007669"/>
    <property type="project" value="InterPro"/>
</dbReference>
<evidence type="ECO:0000313" key="4">
    <source>
        <dbReference type="Proteomes" id="UP000485058"/>
    </source>
</evidence>
<name>A0A699YYT1_HAELA</name>
<dbReference type="PANTHER" id="PTHR22878">
    <property type="entry name" value="DYNEIN HEAVY CHAIN 6, AXONEMAL-LIKE-RELATED"/>
    <property type="match status" value="1"/>
</dbReference>
<dbReference type="Gene3D" id="1.10.8.720">
    <property type="entry name" value="Region D6 of dynein motor"/>
    <property type="match status" value="1"/>
</dbReference>
<dbReference type="GO" id="GO:0045505">
    <property type="term" value="F:dynein intermediate chain binding"/>
    <property type="evidence" value="ECO:0007669"/>
    <property type="project" value="InterPro"/>
</dbReference>
<dbReference type="GO" id="GO:0030286">
    <property type="term" value="C:dynein complex"/>
    <property type="evidence" value="ECO:0007669"/>
    <property type="project" value="InterPro"/>
</dbReference>
<dbReference type="InterPro" id="IPR042219">
    <property type="entry name" value="AAA_lid_11_sf"/>
</dbReference>
<dbReference type="Proteomes" id="UP000485058">
    <property type="component" value="Unassembled WGS sequence"/>
</dbReference>
<dbReference type="AlphaFoldDB" id="A0A699YYT1"/>
<dbReference type="PANTHER" id="PTHR22878:SF70">
    <property type="entry name" value="DYNEIN HEAVY CHAIN 2, AXONEMAL"/>
    <property type="match status" value="1"/>
</dbReference>
<dbReference type="EMBL" id="BLLF01000449">
    <property type="protein sequence ID" value="GFH11924.1"/>
    <property type="molecule type" value="Genomic_DNA"/>
</dbReference>
<feature type="non-terminal residue" evidence="3">
    <location>
        <position position="1"/>
    </location>
</feature>
<evidence type="ECO:0000313" key="3">
    <source>
        <dbReference type="EMBL" id="GFH11924.1"/>
    </source>
</evidence>
<accession>A0A699YYT1</accession>
<dbReference type="GO" id="GO:0007018">
    <property type="term" value="P:microtubule-based movement"/>
    <property type="evidence" value="ECO:0007669"/>
    <property type="project" value="InterPro"/>
</dbReference>
<dbReference type="Pfam" id="PF03028">
    <property type="entry name" value="Dynein_heavy"/>
    <property type="match status" value="1"/>
</dbReference>
<organism evidence="3 4">
    <name type="scientific">Haematococcus lacustris</name>
    <name type="common">Green alga</name>
    <name type="synonym">Haematococcus pluvialis</name>
    <dbReference type="NCBI Taxonomy" id="44745"/>
    <lineage>
        <taxon>Eukaryota</taxon>
        <taxon>Viridiplantae</taxon>
        <taxon>Chlorophyta</taxon>
        <taxon>core chlorophytes</taxon>
        <taxon>Chlorophyceae</taxon>
        <taxon>CS clade</taxon>
        <taxon>Chlamydomonadales</taxon>
        <taxon>Haematococcaceae</taxon>
        <taxon>Haematococcus</taxon>
    </lineage>
</organism>
<feature type="domain" description="Dynein heavy chain AAA lid" evidence="2">
    <location>
        <begin position="144"/>
        <end position="276"/>
    </location>
</feature>
<dbReference type="InterPro" id="IPR004273">
    <property type="entry name" value="Dynein_heavy_D6_P-loop"/>
</dbReference>
<comment type="caution">
    <text evidence="3">The sequence shown here is derived from an EMBL/GenBank/DDBJ whole genome shotgun (WGS) entry which is preliminary data.</text>
</comment>
<feature type="domain" description="Dynein heavy chain region D6 P-loop" evidence="1">
    <location>
        <begin position="4"/>
        <end position="108"/>
    </location>
</feature>